<dbReference type="PANTHER" id="PTHR43591">
    <property type="entry name" value="METHYLTRANSFERASE"/>
    <property type="match status" value="1"/>
</dbReference>
<keyword evidence="3" id="KW-0808">Transferase</keyword>
<dbReference type="EMBL" id="CP157584">
    <property type="protein sequence ID" value="XBP01293.1"/>
    <property type="molecule type" value="Genomic_DNA"/>
</dbReference>
<dbReference type="SUPFAM" id="SSF53335">
    <property type="entry name" value="S-adenosyl-L-methionine-dependent methyltransferases"/>
    <property type="match status" value="1"/>
</dbReference>
<protein>
    <submittedName>
        <fullName evidence="3">Methyltransferase domain-containing protein</fullName>
    </submittedName>
</protein>
<dbReference type="CDD" id="cd02440">
    <property type="entry name" value="AdoMet_MTases"/>
    <property type="match status" value="1"/>
</dbReference>
<dbReference type="KEGG" id="achh:ABFG95_12685"/>
<feature type="domain" description="Methyltransferase type 11" evidence="2">
    <location>
        <begin position="42"/>
        <end position="128"/>
    </location>
</feature>
<dbReference type="InterPro" id="IPR013216">
    <property type="entry name" value="Methyltransf_11"/>
</dbReference>
<reference evidence="3" key="1">
    <citation type="submission" date="2024-05" db="EMBL/GenBank/DDBJ databases">
        <title>Transcriptome analysis of the degradation process of organic nitrogen by two heterotrophic nitrifying and aerobic denitrifying bacteria, Achromobacter sp. HNDS-1 and Enterobacter sp. HNDS-6.</title>
        <authorList>
            <person name="Huang Y."/>
        </authorList>
    </citation>
    <scope>NUCLEOTIDE SEQUENCE</scope>
    <source>
        <strain evidence="3">HNDS-1</strain>
    </source>
</reference>
<keyword evidence="1" id="KW-0472">Membrane</keyword>
<dbReference type="GO" id="GO:0008757">
    <property type="term" value="F:S-adenosylmethionine-dependent methyltransferase activity"/>
    <property type="evidence" value="ECO:0007669"/>
    <property type="project" value="InterPro"/>
</dbReference>
<dbReference type="Gene3D" id="3.40.50.150">
    <property type="entry name" value="Vaccinia Virus protein VP39"/>
    <property type="match status" value="1"/>
</dbReference>
<evidence type="ECO:0000256" key="1">
    <source>
        <dbReference type="SAM" id="Phobius"/>
    </source>
</evidence>
<dbReference type="RefSeq" id="WP_278991307.1">
    <property type="nucleotide sequence ID" value="NZ_CP157584.1"/>
</dbReference>
<name>A0AAU7LHC3_9BURK</name>
<dbReference type="GO" id="GO:0032259">
    <property type="term" value="P:methylation"/>
    <property type="evidence" value="ECO:0007669"/>
    <property type="project" value="UniProtKB-KW"/>
</dbReference>
<gene>
    <name evidence="3" type="ORF">ABFG95_12685</name>
</gene>
<organism evidence="3">
    <name type="scientific">Achromobacter sp. HNDS-1</name>
    <dbReference type="NCBI Taxonomy" id="3151598"/>
    <lineage>
        <taxon>Bacteria</taxon>
        <taxon>Pseudomonadati</taxon>
        <taxon>Pseudomonadota</taxon>
        <taxon>Betaproteobacteria</taxon>
        <taxon>Burkholderiales</taxon>
        <taxon>Alcaligenaceae</taxon>
        <taxon>Achromobacter</taxon>
    </lineage>
</organism>
<keyword evidence="1" id="KW-0812">Transmembrane</keyword>
<feature type="transmembrane region" description="Helical" evidence="1">
    <location>
        <begin position="212"/>
        <end position="229"/>
    </location>
</feature>
<evidence type="ECO:0000259" key="2">
    <source>
        <dbReference type="Pfam" id="PF08241"/>
    </source>
</evidence>
<dbReference type="InterPro" id="IPR029063">
    <property type="entry name" value="SAM-dependent_MTases_sf"/>
</dbReference>
<sequence length="282" mass="31701">MLYAWHHRFMSKPVPKFPTSGIYPWVKQYIQSLPTLHGKVALDIPCGDGRATAVLRESGADVLAYDLFPESFLLDGQAQFADLAERLPIPDDSIDIVVCQEGIEHLPNQLLALQEFHRVLKPGGTLVITTPNISNLVGRLANLVFESQLLRDTPYAAEESAWRMEHTGPGGASQTRTYYGHIFLAGVQRLRTLHRVAGFTDIRELPTHKSTSSLLLIPFLLPIIVLLNLKSMWRARRRLRNNPVLWTEKKAQFRTNLSRPTLFNRNLFLVSQKSPSAGAESA</sequence>
<dbReference type="Pfam" id="PF08241">
    <property type="entry name" value="Methyltransf_11"/>
    <property type="match status" value="1"/>
</dbReference>
<keyword evidence="1" id="KW-1133">Transmembrane helix</keyword>
<proteinExistence type="predicted"/>
<accession>A0AAU7LHC3</accession>
<evidence type="ECO:0000313" key="3">
    <source>
        <dbReference type="EMBL" id="XBP01293.1"/>
    </source>
</evidence>
<dbReference type="AlphaFoldDB" id="A0AAU7LHC3"/>
<keyword evidence="3" id="KW-0489">Methyltransferase</keyword>